<organism evidence="1">
    <name type="scientific">Proteus mirabilis</name>
    <dbReference type="NCBI Taxonomy" id="584"/>
    <lineage>
        <taxon>Bacteria</taxon>
        <taxon>Pseudomonadati</taxon>
        <taxon>Pseudomonadota</taxon>
        <taxon>Gammaproteobacteria</taxon>
        <taxon>Enterobacterales</taxon>
        <taxon>Morganellaceae</taxon>
        <taxon>Proteus</taxon>
    </lineage>
</organism>
<dbReference type="AlphaFoldDB" id="A0A0B4ZTC3"/>
<name>A0A0B4ZTC3_PROMI</name>
<reference evidence="1" key="1">
    <citation type="journal article" date="2015" name="J. Antimicrob. Chemother.">
        <title>Integration of the blaNDM-1 carbapenemase gene into Proteus genomic island 1 (PGI1-PmPEL) in a Proteus mirabilis clinical isolate.</title>
        <authorList>
            <person name="Girlich D."/>
            <person name="Dortet L."/>
            <person name="Poirel L."/>
            <person name="Nordmann P."/>
        </authorList>
    </citation>
    <scope>NUCLEOTIDE SEQUENCE</scope>
    <source>
        <strain evidence="1">PEL</strain>
    </source>
</reference>
<dbReference type="EMBL" id="KF856624">
    <property type="protein sequence ID" value="AJD76969.1"/>
    <property type="molecule type" value="Genomic_DNA"/>
</dbReference>
<evidence type="ECO:0000313" key="1">
    <source>
        <dbReference type="EMBL" id="AJD76969.1"/>
    </source>
</evidence>
<sequence length="39" mass="4286">MIAQCRRTQSLVPGVVPMDMGSSYLGWGFNAFLIGRNVL</sequence>
<accession>A0A0B4ZTC3</accession>
<protein>
    <submittedName>
        <fullName evidence="1">Uncharacterized protein</fullName>
    </submittedName>
</protein>
<proteinExistence type="predicted"/>